<dbReference type="EMBL" id="GBXM01020489">
    <property type="protein sequence ID" value="JAH88088.1"/>
    <property type="molecule type" value="Transcribed_RNA"/>
</dbReference>
<dbReference type="AlphaFoldDB" id="A0A0E9WF19"/>
<reference evidence="1" key="2">
    <citation type="journal article" date="2015" name="Fish Shellfish Immunol.">
        <title>Early steps in the European eel (Anguilla anguilla)-Vibrio vulnificus interaction in the gills: Role of the RtxA13 toxin.</title>
        <authorList>
            <person name="Callol A."/>
            <person name="Pajuelo D."/>
            <person name="Ebbesson L."/>
            <person name="Teles M."/>
            <person name="MacKenzie S."/>
            <person name="Amaro C."/>
        </authorList>
    </citation>
    <scope>NUCLEOTIDE SEQUENCE</scope>
</reference>
<proteinExistence type="predicted"/>
<sequence>MELWVPWTEQKLKIWYCEFGINLALRATMWPYSASCNKNYNFYF</sequence>
<evidence type="ECO:0000313" key="1">
    <source>
        <dbReference type="EMBL" id="JAH88088.1"/>
    </source>
</evidence>
<reference evidence="1" key="1">
    <citation type="submission" date="2014-11" db="EMBL/GenBank/DDBJ databases">
        <authorList>
            <person name="Amaro Gonzalez C."/>
        </authorList>
    </citation>
    <scope>NUCLEOTIDE SEQUENCE</scope>
</reference>
<name>A0A0E9WF19_ANGAN</name>
<accession>A0A0E9WF19</accession>
<organism evidence="1">
    <name type="scientific">Anguilla anguilla</name>
    <name type="common">European freshwater eel</name>
    <name type="synonym">Muraena anguilla</name>
    <dbReference type="NCBI Taxonomy" id="7936"/>
    <lineage>
        <taxon>Eukaryota</taxon>
        <taxon>Metazoa</taxon>
        <taxon>Chordata</taxon>
        <taxon>Craniata</taxon>
        <taxon>Vertebrata</taxon>
        <taxon>Euteleostomi</taxon>
        <taxon>Actinopterygii</taxon>
        <taxon>Neopterygii</taxon>
        <taxon>Teleostei</taxon>
        <taxon>Anguilliformes</taxon>
        <taxon>Anguillidae</taxon>
        <taxon>Anguilla</taxon>
    </lineage>
</organism>
<protein>
    <submittedName>
        <fullName evidence="1">Uncharacterized protein</fullName>
    </submittedName>
</protein>